<proteinExistence type="predicted"/>
<dbReference type="Gene3D" id="3.50.50.60">
    <property type="entry name" value="FAD/NAD(P)-binding domain"/>
    <property type="match status" value="1"/>
</dbReference>
<feature type="domain" description="FAD-binding" evidence="1">
    <location>
        <begin position="2"/>
        <end position="37"/>
    </location>
</feature>
<dbReference type="Proteomes" id="UP000295157">
    <property type="component" value="Unassembled WGS sequence"/>
</dbReference>
<gene>
    <name evidence="2" type="ORF">E1267_39255</name>
</gene>
<keyword evidence="3" id="KW-1185">Reference proteome</keyword>
<reference evidence="2 3" key="1">
    <citation type="submission" date="2019-02" db="EMBL/GenBank/DDBJ databases">
        <title>Draft genome sequences of novel Actinobacteria.</title>
        <authorList>
            <person name="Sahin N."/>
            <person name="Ay H."/>
            <person name="Saygin H."/>
        </authorList>
    </citation>
    <scope>NUCLEOTIDE SEQUENCE [LARGE SCALE GENOMIC DNA]</scope>
    <source>
        <strain evidence="2 3">KC201</strain>
    </source>
</reference>
<dbReference type="SUPFAM" id="SSF51905">
    <property type="entry name" value="FAD/NAD(P)-binding domain"/>
    <property type="match status" value="1"/>
</dbReference>
<evidence type="ECO:0000313" key="3">
    <source>
        <dbReference type="Proteomes" id="UP000295157"/>
    </source>
</evidence>
<dbReference type="EMBL" id="SMJZ01000252">
    <property type="protein sequence ID" value="TDB97984.1"/>
    <property type="molecule type" value="Genomic_DNA"/>
</dbReference>
<sequence length="44" mass="4189">MIDVLIAGGGPAGLATAVHAALAGMEAVVVEPRACPVDKACGEG</sequence>
<name>A0A4R4MPP3_9ACTN</name>
<organism evidence="2 3">
    <name type="scientific">Nonomuraea longispora</name>
    <dbReference type="NCBI Taxonomy" id="1848320"/>
    <lineage>
        <taxon>Bacteria</taxon>
        <taxon>Bacillati</taxon>
        <taxon>Actinomycetota</taxon>
        <taxon>Actinomycetes</taxon>
        <taxon>Streptosporangiales</taxon>
        <taxon>Streptosporangiaceae</taxon>
        <taxon>Nonomuraea</taxon>
    </lineage>
</organism>
<protein>
    <submittedName>
        <fullName evidence="2">FAD-binding protein</fullName>
    </submittedName>
</protein>
<evidence type="ECO:0000313" key="2">
    <source>
        <dbReference type="EMBL" id="TDB97984.1"/>
    </source>
</evidence>
<comment type="caution">
    <text evidence="2">The sequence shown here is derived from an EMBL/GenBank/DDBJ whole genome shotgun (WGS) entry which is preliminary data.</text>
</comment>
<evidence type="ECO:0000259" key="1">
    <source>
        <dbReference type="Pfam" id="PF01494"/>
    </source>
</evidence>
<accession>A0A4R4MPP3</accession>
<feature type="non-terminal residue" evidence="2">
    <location>
        <position position="44"/>
    </location>
</feature>
<dbReference type="GO" id="GO:0071949">
    <property type="term" value="F:FAD binding"/>
    <property type="evidence" value="ECO:0007669"/>
    <property type="project" value="InterPro"/>
</dbReference>
<dbReference type="Pfam" id="PF01494">
    <property type="entry name" value="FAD_binding_3"/>
    <property type="match status" value="1"/>
</dbReference>
<dbReference type="InterPro" id="IPR002938">
    <property type="entry name" value="FAD-bd"/>
</dbReference>
<dbReference type="InterPro" id="IPR036188">
    <property type="entry name" value="FAD/NAD-bd_sf"/>
</dbReference>
<dbReference type="AlphaFoldDB" id="A0A4R4MPP3"/>